<organism evidence="3 4">
    <name type="scientific">Fusarium flagelliforme</name>
    <dbReference type="NCBI Taxonomy" id="2675880"/>
    <lineage>
        <taxon>Eukaryota</taxon>
        <taxon>Fungi</taxon>
        <taxon>Dikarya</taxon>
        <taxon>Ascomycota</taxon>
        <taxon>Pezizomycotina</taxon>
        <taxon>Sordariomycetes</taxon>
        <taxon>Hypocreomycetidae</taxon>
        <taxon>Hypocreales</taxon>
        <taxon>Nectriaceae</taxon>
        <taxon>Fusarium</taxon>
        <taxon>Fusarium incarnatum-equiseti species complex</taxon>
    </lineage>
</organism>
<dbReference type="Proteomes" id="UP000265631">
    <property type="component" value="Unassembled WGS sequence"/>
</dbReference>
<sequence>MGVKISKKFVGDVTTKLLKASDGGGKLDVSDPDAVGQYVCSVLALCCELIPGVGSTLSAFTTLLGGLLFKSNSVEKIWVKLRERIEELIDSKIEQARIDILDQKVRGLQDNMENYQRVLQDFEDSSGDEKERSRETLKATHIAFLSVVRAAVPEFQVKRFAVPSLPLFALAANIHLLLLSDGIKRGKAWGYSEKNINTMRTEFKKKTKPQDIMDSANDIVAEQRSMLQAAIAIAIDLEMPSKLIETWKSAHADLVASDSVTVASEDNYNDIDYIAYANDIYLQGRQQVKPYSPELDLPEDSNRGAKSAAKLRAYADYDSSMVMNVLSYTSFWPYLDGSEMPEVALKGADREIFFGPYGRYTDYAKWSDTRTAPITDRGPPITSAYLRGSGNVDGLQMKYGNSWGQAFGSTQAGLPNQLDLGKDEYFYWVSVWYGHKLGKVRFWNNKDVSIENGNCANGPHGNHAAPPGYALSSVHITNWESFTPRGCEGIILGFRPICFEFTPN</sequence>
<dbReference type="SUPFAM" id="SSF51101">
    <property type="entry name" value="Mannose-binding lectins"/>
    <property type="match status" value="1"/>
</dbReference>
<dbReference type="GO" id="GO:0090729">
    <property type="term" value="F:toxin activity"/>
    <property type="evidence" value="ECO:0007669"/>
    <property type="project" value="InterPro"/>
</dbReference>
<evidence type="ECO:0000313" key="3">
    <source>
        <dbReference type="EMBL" id="RFN51308.1"/>
    </source>
</evidence>
<feature type="domain" description="Pesticidal crystal protein" evidence="2">
    <location>
        <begin position="47"/>
        <end position="207"/>
    </location>
</feature>
<dbReference type="GO" id="GO:0001907">
    <property type="term" value="P:symbiont-mediated killing of host cell"/>
    <property type="evidence" value="ECO:0007669"/>
    <property type="project" value="InterPro"/>
</dbReference>
<keyword evidence="1" id="KW-0175">Coiled coil</keyword>
<name>A0A395MTN1_9HYPO</name>
<reference evidence="3 4" key="1">
    <citation type="journal article" date="2018" name="PLoS Pathog.">
        <title>Evolution of structural diversity of trichothecenes, a family of toxins produced by plant pathogenic and entomopathogenic fungi.</title>
        <authorList>
            <person name="Proctor R.H."/>
            <person name="McCormick S.P."/>
            <person name="Kim H.S."/>
            <person name="Cardoza R.E."/>
            <person name="Stanley A.M."/>
            <person name="Lindo L."/>
            <person name="Kelly A."/>
            <person name="Brown D.W."/>
            <person name="Lee T."/>
            <person name="Vaughan M.M."/>
            <person name="Alexander N.J."/>
            <person name="Busman M."/>
            <person name="Gutierrez S."/>
        </authorList>
    </citation>
    <scope>NUCLEOTIDE SEQUENCE [LARGE SCALE GENOMIC DNA]</scope>
    <source>
        <strain evidence="3 4">NRRL 13405</strain>
    </source>
</reference>
<dbReference type="PANTHER" id="PTHR37003">
    <property type="entry name" value="ENDOTOXIN_N DOMAIN-CONTAINING PROTEIN-RELATED"/>
    <property type="match status" value="1"/>
</dbReference>
<gene>
    <name evidence="3" type="ORF">FIE12Z_4423</name>
</gene>
<proteinExistence type="predicted"/>
<feature type="coiled-coil region" evidence="1">
    <location>
        <begin position="98"/>
        <end position="125"/>
    </location>
</feature>
<dbReference type="PANTHER" id="PTHR37003:SF2">
    <property type="entry name" value="PESTICIDAL CRYSTAL PROTEIN N-TERMINAL DOMAIN-CONTAINING PROTEIN"/>
    <property type="match status" value="1"/>
</dbReference>
<protein>
    <submittedName>
        <fullName evidence="3">Pesticidal crystal protein cry3ba</fullName>
    </submittedName>
</protein>
<dbReference type="EMBL" id="PXXK01000113">
    <property type="protein sequence ID" value="RFN51308.1"/>
    <property type="molecule type" value="Genomic_DNA"/>
</dbReference>
<dbReference type="Pfam" id="PF03945">
    <property type="entry name" value="Endotoxin_N"/>
    <property type="match status" value="1"/>
</dbReference>
<dbReference type="InterPro" id="IPR036404">
    <property type="entry name" value="Jacalin-like_lectin_dom_sf"/>
</dbReference>
<dbReference type="InterPro" id="IPR038979">
    <property type="entry name" value="Pest_crys"/>
</dbReference>
<evidence type="ECO:0000313" key="4">
    <source>
        <dbReference type="Proteomes" id="UP000265631"/>
    </source>
</evidence>
<accession>A0A395MTN1</accession>
<dbReference type="InterPro" id="IPR005639">
    <property type="entry name" value="Pest_crys_dom_I"/>
</dbReference>
<evidence type="ECO:0000256" key="1">
    <source>
        <dbReference type="SAM" id="Coils"/>
    </source>
</evidence>
<dbReference type="AlphaFoldDB" id="A0A395MTN1"/>
<dbReference type="InterPro" id="IPR036716">
    <property type="entry name" value="Pest_crys_N_sf"/>
</dbReference>
<keyword evidence="4" id="KW-1185">Reference proteome</keyword>
<dbReference type="Gene3D" id="1.20.190.10">
    <property type="entry name" value="Pesticidal crystal protein, N-terminal domain"/>
    <property type="match status" value="2"/>
</dbReference>
<comment type="caution">
    <text evidence="3">The sequence shown here is derived from an EMBL/GenBank/DDBJ whole genome shotgun (WGS) entry which is preliminary data.</text>
</comment>
<dbReference type="Gene3D" id="2.100.10.30">
    <property type="entry name" value="Jacalin-like lectin domain"/>
    <property type="match status" value="1"/>
</dbReference>
<evidence type="ECO:0000259" key="2">
    <source>
        <dbReference type="Pfam" id="PF03945"/>
    </source>
</evidence>
<dbReference type="SUPFAM" id="SSF56849">
    <property type="entry name" value="delta-Endotoxin (insectocide), N-terminal domain"/>
    <property type="match status" value="1"/>
</dbReference>